<reference evidence="3 4" key="1">
    <citation type="journal article" date="2018" name="Cell">
        <title>The Chara Genome: Secondary Complexity and Implications for Plant Terrestrialization.</title>
        <authorList>
            <person name="Nishiyama T."/>
            <person name="Sakayama H."/>
            <person name="Vries J.D."/>
            <person name="Buschmann H."/>
            <person name="Saint-Marcoux D."/>
            <person name="Ullrich K.K."/>
            <person name="Haas F.B."/>
            <person name="Vanderstraeten L."/>
            <person name="Becker D."/>
            <person name="Lang D."/>
            <person name="Vosolsobe S."/>
            <person name="Rombauts S."/>
            <person name="Wilhelmsson P.K.I."/>
            <person name="Janitza P."/>
            <person name="Kern R."/>
            <person name="Heyl A."/>
            <person name="Rumpler F."/>
            <person name="Villalobos L.I.A.C."/>
            <person name="Clay J.M."/>
            <person name="Skokan R."/>
            <person name="Toyoda A."/>
            <person name="Suzuki Y."/>
            <person name="Kagoshima H."/>
            <person name="Schijlen E."/>
            <person name="Tajeshwar N."/>
            <person name="Catarino B."/>
            <person name="Hetherington A.J."/>
            <person name="Saltykova A."/>
            <person name="Bonnot C."/>
            <person name="Breuninger H."/>
            <person name="Symeonidi A."/>
            <person name="Radhakrishnan G.V."/>
            <person name="Van Nieuwerburgh F."/>
            <person name="Deforce D."/>
            <person name="Chang C."/>
            <person name="Karol K.G."/>
            <person name="Hedrich R."/>
            <person name="Ulvskov P."/>
            <person name="Glockner G."/>
            <person name="Delwiche C.F."/>
            <person name="Petrasek J."/>
            <person name="Van de Peer Y."/>
            <person name="Friml J."/>
            <person name="Beilby M."/>
            <person name="Dolan L."/>
            <person name="Kohara Y."/>
            <person name="Sugano S."/>
            <person name="Fujiyama A."/>
            <person name="Delaux P.-M."/>
            <person name="Quint M."/>
            <person name="TheiBen G."/>
            <person name="Hagemann M."/>
            <person name="Harholt J."/>
            <person name="Dunand C."/>
            <person name="Zachgo S."/>
            <person name="Langdale J."/>
            <person name="Maumus F."/>
            <person name="Straeten D.V.D."/>
            <person name="Gould S.B."/>
            <person name="Rensing S.A."/>
        </authorList>
    </citation>
    <scope>NUCLEOTIDE SEQUENCE [LARGE SCALE GENOMIC DNA]</scope>
    <source>
        <strain evidence="3 4">S276</strain>
    </source>
</reference>
<evidence type="ECO:0008006" key="5">
    <source>
        <dbReference type="Google" id="ProtNLM"/>
    </source>
</evidence>
<sequence length="956" mass="109746">MAAPFARSCYNCWLPGHFSRERPHPRRALATGANTTPLFTQPPATTPAAYVPPPPPPPPPPVQAPTQTYNQGVGGYQRTGYWRQTLDRCATFVDNAEDEKAKKKEEAEREKRKKEQQREREEFEARVGERLENRLAKLYGGVIPAGGNASVSTIGETSGQQKENDEVARLRRENEEFRRRLDKGTVSDENLVDRFLRENEELRRKINVTRDPLENGLSVLMNEMQELRAGRDADKDLLIGLKVEISSLRKQKEQLVEETRLWMNEALRPGNKRGCISIATPEVDDRNRFRLRMVGSPTGALREELRKLKDIKQCNLREVEALKQRKMDAEQKRVEAEARKLATEAEVAKLREQVEKLTTEPVVAPTDGTNLKARLDAVAEGLGSWRKAWEIPWALKFVDYFLRLREVTANLVDCEGPLVYLLISLWVKHVYVEATTRSLEVRWKEGGVVESGTRNERLYRWVRRCGAESYVALPLFQCVEADLFDLERFVIKRTCPHLNSRERPRRYRKKRVGKSERRKRTRNGCRDGCRVGDGKNTHMTFKGDNGLLSTNLRTRYTLRCILSGVIRRKLGVNVRERLVVKVTFDETLCKVEVRRLCAELVKGLELSEAWKQMLIRRMRVVFGKNPSVGDMIYNFRQAARQEKLECCCARAEGQFPTVGGHVCFRLSEASFVPEWIKNARNIPRPAHRHSASSLKKQLQFVFDPLLKFCNTTREAFGRGISKQMVEKCFSSTKSDDQEGFDTAGVAEWRERFDGLVRCPIDHNPGDSFVCCPTVYWEGMKKMFLRNAGFEICERKEQELERDNGQKYQELGYEKLGRWNPKGKLGKCYVIPKHKDVRKWRPICPSFEECGVKASKQVARAVNRMLWDLPSRSNFNMRSTEELIDRIAVANIELRKGEGFVSAAFDIKEMFCNLPHDAVIEVVRWVSDFLVLQGSSGVLIQERGKGAKMRMGKGQIG</sequence>
<feature type="compositionally biased region" description="Basic and acidic residues" evidence="2">
    <location>
        <begin position="98"/>
        <end position="110"/>
    </location>
</feature>
<evidence type="ECO:0000313" key="3">
    <source>
        <dbReference type="EMBL" id="GBG89109.1"/>
    </source>
</evidence>
<proteinExistence type="predicted"/>
<comment type="caution">
    <text evidence="3">The sequence shown here is derived from an EMBL/GenBank/DDBJ whole genome shotgun (WGS) entry which is preliminary data.</text>
</comment>
<protein>
    <recommendedName>
        <fullName evidence="5">Reverse transcriptase domain-containing protein</fullName>
    </recommendedName>
</protein>
<dbReference type="EMBL" id="BFEA01000716">
    <property type="protein sequence ID" value="GBG89109.1"/>
    <property type="molecule type" value="Genomic_DNA"/>
</dbReference>
<organism evidence="3 4">
    <name type="scientific">Chara braunii</name>
    <name type="common">Braun's stonewort</name>
    <dbReference type="NCBI Taxonomy" id="69332"/>
    <lineage>
        <taxon>Eukaryota</taxon>
        <taxon>Viridiplantae</taxon>
        <taxon>Streptophyta</taxon>
        <taxon>Charophyceae</taxon>
        <taxon>Charales</taxon>
        <taxon>Characeae</taxon>
        <taxon>Chara</taxon>
    </lineage>
</organism>
<dbReference type="AlphaFoldDB" id="A0A388M3S0"/>
<feature type="region of interest" description="Disordered" evidence="2">
    <location>
        <begin position="19"/>
        <end position="75"/>
    </location>
</feature>
<keyword evidence="1" id="KW-0175">Coiled coil</keyword>
<feature type="compositionally biased region" description="Pro residues" evidence="2">
    <location>
        <begin position="50"/>
        <end position="63"/>
    </location>
</feature>
<gene>
    <name evidence="3" type="ORF">CBR_g48820</name>
</gene>
<evidence type="ECO:0000313" key="4">
    <source>
        <dbReference type="Proteomes" id="UP000265515"/>
    </source>
</evidence>
<dbReference type="OrthoDB" id="6782675at2759"/>
<feature type="region of interest" description="Disordered" evidence="2">
    <location>
        <begin position="97"/>
        <end position="122"/>
    </location>
</feature>
<feature type="compositionally biased region" description="Basic residues" evidence="2">
    <location>
        <begin position="503"/>
        <end position="523"/>
    </location>
</feature>
<evidence type="ECO:0000256" key="1">
    <source>
        <dbReference type="SAM" id="Coils"/>
    </source>
</evidence>
<name>A0A388M3S0_CHABU</name>
<feature type="coiled-coil region" evidence="1">
    <location>
        <begin position="302"/>
        <end position="360"/>
    </location>
</feature>
<keyword evidence="4" id="KW-1185">Reference proteome</keyword>
<feature type="region of interest" description="Disordered" evidence="2">
    <location>
        <begin position="502"/>
        <end position="527"/>
    </location>
</feature>
<accession>A0A388M3S0</accession>
<dbReference type="Gramene" id="GBG89109">
    <property type="protein sequence ID" value="GBG89109"/>
    <property type="gene ID" value="CBR_g48820"/>
</dbReference>
<evidence type="ECO:0000256" key="2">
    <source>
        <dbReference type="SAM" id="MobiDB-lite"/>
    </source>
</evidence>
<dbReference type="Proteomes" id="UP000265515">
    <property type="component" value="Unassembled WGS sequence"/>
</dbReference>